<dbReference type="HOGENOM" id="CLU_2795521_0_0_1"/>
<evidence type="ECO:0000256" key="1">
    <source>
        <dbReference type="SAM" id="MobiDB-lite"/>
    </source>
</evidence>
<dbReference type="AlphaFoldDB" id="F8P972"/>
<dbReference type="Proteomes" id="UP000008064">
    <property type="component" value="Unassembled WGS sequence"/>
</dbReference>
<feature type="compositionally biased region" description="Polar residues" evidence="1">
    <location>
        <begin position="15"/>
        <end position="25"/>
    </location>
</feature>
<gene>
    <name evidence="2" type="ORF">SERLADRAFT_477583</name>
</gene>
<reference evidence="2" key="1">
    <citation type="submission" date="2011-04" db="EMBL/GenBank/DDBJ databases">
        <title>Evolution of plant cell wall degrading machinery underlies the functional diversity of forest fungi.</title>
        <authorList>
            <consortium name="US DOE Joint Genome Institute (JGI-PGF)"/>
            <person name="Eastwood D.C."/>
            <person name="Floudas D."/>
            <person name="Binder M."/>
            <person name="Majcherczyk A."/>
            <person name="Schneider P."/>
            <person name="Aerts A."/>
            <person name="Asiegbu F.O."/>
            <person name="Baker S.E."/>
            <person name="Barry K."/>
            <person name="Bendiksby M."/>
            <person name="Blumentritt M."/>
            <person name="Coutinho P.M."/>
            <person name="Cullen D."/>
            <person name="Cullen D."/>
            <person name="Gathman A."/>
            <person name="Goodell B."/>
            <person name="Henrissat B."/>
            <person name="Ihrmark K."/>
            <person name="Kauserud H."/>
            <person name="Kohler A."/>
            <person name="LaButti K."/>
            <person name="Lapidus A."/>
            <person name="Lavin J.L."/>
            <person name="Lee Y.-H."/>
            <person name="Lindquist E."/>
            <person name="Lilly W."/>
            <person name="Lucas S."/>
            <person name="Morin E."/>
            <person name="Murat C."/>
            <person name="Oguiza J.A."/>
            <person name="Park J."/>
            <person name="Pisabarro A.G."/>
            <person name="Riley R."/>
            <person name="Rosling A."/>
            <person name="Salamov A."/>
            <person name="Schmidt O."/>
            <person name="Schmutz J."/>
            <person name="Skrede I."/>
            <person name="Stenlid J."/>
            <person name="Wiebenga A."/>
            <person name="Xie X."/>
            <person name="Kues U."/>
            <person name="Hibbett D.S."/>
            <person name="Hoffmeister D."/>
            <person name="Hogberg N."/>
            <person name="Martin F."/>
            <person name="Grigoriev I.V."/>
            <person name="Watkinson S.C."/>
        </authorList>
    </citation>
    <scope>NUCLEOTIDE SEQUENCE</scope>
    <source>
        <strain evidence="2">S7.9</strain>
    </source>
</reference>
<feature type="region of interest" description="Disordered" evidence="1">
    <location>
        <begin position="1"/>
        <end position="68"/>
    </location>
</feature>
<dbReference type="RefSeq" id="XP_007322946.1">
    <property type="nucleotide sequence ID" value="XM_007322884.1"/>
</dbReference>
<protein>
    <submittedName>
        <fullName evidence="2">Uncharacterized protein</fullName>
    </submittedName>
</protein>
<feature type="compositionally biased region" description="Low complexity" evidence="1">
    <location>
        <begin position="38"/>
        <end position="55"/>
    </location>
</feature>
<dbReference type="GeneID" id="18821022"/>
<proteinExistence type="predicted"/>
<name>F8P972_SERL9</name>
<evidence type="ECO:0000313" key="2">
    <source>
        <dbReference type="EMBL" id="EGO20201.1"/>
    </source>
</evidence>
<accession>F8P972</accession>
<dbReference type="KEGG" id="sla:SERLADRAFT_477583"/>
<sequence>MSNTFGGNFSGMKNGDNTTFGTATHNHGPASNVGGDQNNNNTTTNNNTNSHNNSSKTQVMNGGGTQNA</sequence>
<organism>
    <name type="scientific">Serpula lacrymans var. lacrymans (strain S7.9)</name>
    <name type="common">Dry rot fungus</name>
    <dbReference type="NCBI Taxonomy" id="578457"/>
    <lineage>
        <taxon>Eukaryota</taxon>
        <taxon>Fungi</taxon>
        <taxon>Dikarya</taxon>
        <taxon>Basidiomycota</taxon>
        <taxon>Agaricomycotina</taxon>
        <taxon>Agaricomycetes</taxon>
        <taxon>Agaricomycetidae</taxon>
        <taxon>Boletales</taxon>
        <taxon>Coniophorineae</taxon>
        <taxon>Serpulaceae</taxon>
        <taxon>Serpula</taxon>
    </lineage>
</organism>
<dbReference type="EMBL" id="GL945441">
    <property type="protein sequence ID" value="EGO20201.1"/>
    <property type="molecule type" value="Genomic_DNA"/>
</dbReference>